<dbReference type="Proteomes" id="UP000075320">
    <property type="component" value="Unassembled WGS sequence"/>
</dbReference>
<feature type="region of interest" description="Disordered" evidence="1">
    <location>
        <begin position="66"/>
        <end position="93"/>
    </location>
</feature>
<evidence type="ECO:0000313" key="4">
    <source>
        <dbReference type="Proteomes" id="UP000075320"/>
    </source>
</evidence>
<keyword evidence="2" id="KW-1133">Transmembrane helix</keyword>
<protein>
    <submittedName>
        <fullName evidence="3">Uncharacterized protein</fullName>
    </submittedName>
</protein>
<dbReference type="RefSeq" id="WP_061834480.1">
    <property type="nucleotide sequence ID" value="NZ_LUKE01000001.1"/>
</dbReference>
<dbReference type="Gene3D" id="3.30.700.10">
    <property type="entry name" value="Glycoprotein, Type 4 Pilin"/>
    <property type="match status" value="1"/>
</dbReference>
<evidence type="ECO:0000256" key="1">
    <source>
        <dbReference type="SAM" id="MobiDB-lite"/>
    </source>
</evidence>
<sequence>MKNEQIQEVRSSGMLLIMGLVGLSLAIVATPWNRQFQDSRVEVALQKAEIVGYQVVQIYREASKSSLPDDKKSRVPASISSSDSAFPADLRSTGTMGTDPWGAPFRYRILSADKSGNVRILVWSTGPNQKAETADLDNEEAVIAGQPSYAGDDIGVLLSMTHN</sequence>
<evidence type="ECO:0000256" key="2">
    <source>
        <dbReference type="SAM" id="Phobius"/>
    </source>
</evidence>
<evidence type="ECO:0000313" key="3">
    <source>
        <dbReference type="EMBL" id="KYG66902.1"/>
    </source>
</evidence>
<keyword evidence="4" id="KW-1185">Reference proteome</keyword>
<comment type="caution">
    <text evidence="3">The sequence shown here is derived from an EMBL/GenBank/DDBJ whole genome shotgun (WGS) entry which is preliminary data.</text>
</comment>
<dbReference type="OrthoDB" id="5293286at2"/>
<keyword evidence="2" id="KW-0812">Transmembrane</keyword>
<proteinExistence type="predicted"/>
<reference evidence="3 4" key="1">
    <citation type="submission" date="2016-03" db="EMBL/GenBank/DDBJ databases">
        <authorList>
            <person name="Ploux O."/>
        </authorList>
    </citation>
    <scope>NUCLEOTIDE SEQUENCE [LARGE SCALE GENOMIC DNA]</scope>
    <source>
        <strain evidence="3 4">R0</strain>
    </source>
</reference>
<dbReference type="EMBL" id="LUKE01000001">
    <property type="protein sequence ID" value="KYG66902.1"/>
    <property type="molecule type" value="Genomic_DNA"/>
</dbReference>
<feature type="transmembrane region" description="Helical" evidence="2">
    <location>
        <begin position="12"/>
        <end position="32"/>
    </location>
</feature>
<organism evidence="3 4">
    <name type="scientific">Bdellovibrio bacteriovorus</name>
    <dbReference type="NCBI Taxonomy" id="959"/>
    <lineage>
        <taxon>Bacteria</taxon>
        <taxon>Pseudomonadati</taxon>
        <taxon>Bdellovibrionota</taxon>
        <taxon>Bdellovibrionia</taxon>
        <taxon>Bdellovibrionales</taxon>
        <taxon>Pseudobdellovibrionaceae</taxon>
        <taxon>Bdellovibrio</taxon>
    </lineage>
</organism>
<keyword evidence="2" id="KW-0472">Membrane</keyword>
<accession>A0A150WQZ2</accession>
<name>A0A150WQZ2_BDEBC</name>
<gene>
    <name evidence="3" type="ORF">AZI86_07690</name>
</gene>
<dbReference type="AlphaFoldDB" id="A0A150WQZ2"/>